<sequence length="314" mass="31715">MPILKTVKKVPGGIMVVPLLIGAIINTFFPEILNIGGFTTALFKTSASAGIGMFLFCNGAQINVREAGSSVAKGTVLTLVKFIIGAGLGLFIGSTFGMAGVFGLTPLAVIASITNSNGGLYAALAGQYGDSTDVGAISILSINDGPFFTMVALGASGLAEIPFISLIASILPIIIGFILGNLDEDLREFLKAGTVITIPFFAFPLGAGLNLFQLASAGVAGIVLGLLCTLVTGIAGYYAMKLMKSKKPAVGAAVGTTAGNAAGTPAALAEIDPNLAAVAPTATVQVAAAIIVTAICCPLLVAYLDKLERKKCAN</sequence>
<comment type="caution">
    <text evidence="1">The sequence shown here is derived from an EMBL/GenBank/DDBJ whole genome shotgun (WGS) entry which is preliminary data.</text>
</comment>
<accession>A0ACC8XGJ2</accession>
<evidence type="ECO:0000313" key="1">
    <source>
        <dbReference type="EMBL" id="ONI42746.1"/>
    </source>
</evidence>
<name>A0ACC8XGJ2_9FIRM</name>
<gene>
    <name evidence="1" type="ORF">AN396_13165</name>
</gene>
<reference evidence="1" key="1">
    <citation type="submission" date="2016-08" db="EMBL/GenBank/DDBJ databases">
        <authorList>
            <person name="Ngugi D.K."/>
            <person name="Miyake S."/>
            <person name="Stingl U."/>
        </authorList>
    </citation>
    <scope>NUCLEOTIDE SEQUENCE</scope>
    <source>
        <strain evidence="1">SCG-B11WGA-EpuloA1</strain>
    </source>
</reference>
<evidence type="ECO:0000313" key="2">
    <source>
        <dbReference type="Proteomes" id="UP000188605"/>
    </source>
</evidence>
<organism evidence="1 2">
    <name type="scientific">Candidatus Epulonipiscium fishelsonii</name>
    <dbReference type="NCBI Taxonomy" id="77094"/>
    <lineage>
        <taxon>Bacteria</taxon>
        <taxon>Bacillati</taxon>
        <taxon>Bacillota</taxon>
        <taxon>Clostridia</taxon>
        <taxon>Lachnospirales</taxon>
        <taxon>Lachnospiraceae</taxon>
        <taxon>Candidatus Epulonipiscium</taxon>
    </lineage>
</organism>
<protein>
    <submittedName>
        <fullName evidence="1">2-keto-3-deoxygluconate permease</fullName>
    </submittedName>
</protein>
<dbReference type="Proteomes" id="UP000188605">
    <property type="component" value="Unassembled WGS sequence"/>
</dbReference>
<proteinExistence type="predicted"/>
<dbReference type="EMBL" id="LJDB01000007">
    <property type="protein sequence ID" value="ONI42746.1"/>
    <property type="molecule type" value="Genomic_DNA"/>
</dbReference>
<keyword evidence="2" id="KW-1185">Reference proteome</keyword>